<keyword evidence="3" id="KW-1185">Reference proteome</keyword>
<dbReference type="OrthoDB" id="5574284at2"/>
<evidence type="ECO:0000256" key="1">
    <source>
        <dbReference type="ARBA" id="ARBA00022649"/>
    </source>
</evidence>
<dbReference type="InterPro" id="IPR035093">
    <property type="entry name" value="RelE/ParE_toxin_dom_sf"/>
</dbReference>
<dbReference type="EMBL" id="FNAC01000022">
    <property type="protein sequence ID" value="SDD27289.1"/>
    <property type="molecule type" value="Genomic_DNA"/>
</dbReference>
<reference evidence="3" key="1">
    <citation type="submission" date="2016-10" db="EMBL/GenBank/DDBJ databases">
        <authorList>
            <person name="Varghese N."/>
            <person name="Submissions S."/>
        </authorList>
    </citation>
    <scope>NUCLEOTIDE SEQUENCE [LARGE SCALE GENOMIC DNA]</scope>
    <source>
        <strain evidence="3">DSM 23095</strain>
    </source>
</reference>
<evidence type="ECO:0000313" key="3">
    <source>
        <dbReference type="Proteomes" id="UP000199060"/>
    </source>
</evidence>
<evidence type="ECO:0000313" key="2">
    <source>
        <dbReference type="EMBL" id="SDD27289.1"/>
    </source>
</evidence>
<sequence length="95" mass="11171">MNRIFLTPRAKRNFENIVDFIKKEWGDGVAQAFIVKVDDIFNLLKNFPQMGQVEEKEIRGFQITPQTRILYRLKGDKIIILSFFDVRQSPKIKGI</sequence>
<keyword evidence="1" id="KW-1277">Toxin-antitoxin system</keyword>
<accession>A0A1G6TE31</accession>
<dbReference type="RefSeq" id="WP_087939846.1">
    <property type="nucleotide sequence ID" value="NZ_FNAC01000022.1"/>
</dbReference>
<dbReference type="Gene3D" id="3.30.2310.20">
    <property type="entry name" value="RelE-like"/>
    <property type="match status" value="1"/>
</dbReference>
<dbReference type="InterPro" id="IPR007712">
    <property type="entry name" value="RelE/ParE_toxin"/>
</dbReference>
<proteinExistence type="predicted"/>
<dbReference type="Proteomes" id="UP000199060">
    <property type="component" value="Unassembled WGS sequence"/>
</dbReference>
<dbReference type="AlphaFoldDB" id="A0A1G6TE31"/>
<protein>
    <submittedName>
        <fullName evidence="2">Plasmid stabilization system protein ParE</fullName>
    </submittedName>
</protein>
<dbReference type="STRING" id="686796.SAMN04488104_10222"/>
<name>A0A1G6TE31_9BACT</name>
<organism evidence="2 3">
    <name type="scientific">Algoriphagus faecimaris</name>
    <dbReference type="NCBI Taxonomy" id="686796"/>
    <lineage>
        <taxon>Bacteria</taxon>
        <taxon>Pseudomonadati</taxon>
        <taxon>Bacteroidota</taxon>
        <taxon>Cytophagia</taxon>
        <taxon>Cytophagales</taxon>
        <taxon>Cyclobacteriaceae</taxon>
        <taxon>Algoriphagus</taxon>
    </lineage>
</organism>
<dbReference type="Pfam" id="PF05016">
    <property type="entry name" value="ParE_toxin"/>
    <property type="match status" value="1"/>
</dbReference>
<gene>
    <name evidence="2" type="ORF">SAMN04488104_10222</name>
</gene>